<feature type="region of interest" description="Disordered" evidence="18">
    <location>
        <begin position="274"/>
        <end position="305"/>
    </location>
</feature>
<evidence type="ECO:0008006" key="26">
    <source>
        <dbReference type="Google" id="ProtNLM"/>
    </source>
</evidence>
<dbReference type="InterPro" id="IPR013083">
    <property type="entry name" value="Znf_RING/FYVE/PHD"/>
</dbReference>
<dbReference type="InterPro" id="IPR001214">
    <property type="entry name" value="SET_dom"/>
</dbReference>
<keyword evidence="3" id="KW-0158">Chromosome</keyword>
<dbReference type="Pfam" id="PF00628">
    <property type="entry name" value="PHD"/>
    <property type="match status" value="1"/>
</dbReference>
<dbReference type="Pfam" id="PF23004">
    <property type="entry name" value="PHDvar_NSD"/>
    <property type="match status" value="1"/>
</dbReference>
<dbReference type="Gene3D" id="2.30.30.140">
    <property type="match status" value="2"/>
</dbReference>
<feature type="region of interest" description="Disordered" evidence="18">
    <location>
        <begin position="1549"/>
        <end position="1612"/>
    </location>
</feature>
<organism evidence="24 25">
    <name type="scientific">Danionella cerebrum</name>
    <dbReference type="NCBI Taxonomy" id="2873325"/>
    <lineage>
        <taxon>Eukaryota</taxon>
        <taxon>Metazoa</taxon>
        <taxon>Chordata</taxon>
        <taxon>Craniata</taxon>
        <taxon>Vertebrata</taxon>
        <taxon>Euteleostomi</taxon>
        <taxon>Actinopterygii</taxon>
        <taxon>Neopterygii</taxon>
        <taxon>Teleostei</taxon>
        <taxon>Ostariophysi</taxon>
        <taxon>Cypriniformes</taxon>
        <taxon>Danionidae</taxon>
        <taxon>Danioninae</taxon>
        <taxon>Danionella</taxon>
    </lineage>
</organism>
<feature type="region of interest" description="Disordered" evidence="18">
    <location>
        <begin position="848"/>
        <end position="878"/>
    </location>
</feature>
<feature type="domain" description="SET" evidence="20">
    <location>
        <begin position="1289"/>
        <end position="1406"/>
    </location>
</feature>
<dbReference type="InterPro" id="IPR001965">
    <property type="entry name" value="Znf_PHD"/>
</dbReference>
<feature type="domain" description="PHD-type" evidence="19">
    <location>
        <begin position="1054"/>
        <end position="1098"/>
    </location>
</feature>
<keyword evidence="9" id="KW-0677">Repeat</keyword>
<dbReference type="Pfam" id="PF22908">
    <property type="entry name" value="PHD_NSD"/>
    <property type="match status" value="1"/>
</dbReference>
<dbReference type="SMART" id="SM00249">
    <property type="entry name" value="PHD"/>
    <property type="match status" value="5"/>
</dbReference>
<dbReference type="InterPro" id="IPR059153">
    <property type="entry name" value="NSD_PHD-1st"/>
</dbReference>
<keyword evidence="25" id="KW-1185">Reference proteome</keyword>
<evidence type="ECO:0000256" key="14">
    <source>
        <dbReference type="ARBA" id="ARBA00023163"/>
    </source>
</evidence>
<dbReference type="PROSITE" id="PS01359">
    <property type="entry name" value="ZF_PHD_1"/>
    <property type="match status" value="1"/>
</dbReference>
<reference evidence="24 25" key="1">
    <citation type="journal article" date="2019" name="Sci. Data">
        <title>Hybrid genome assembly and annotation of Danionella translucida.</title>
        <authorList>
            <person name="Kadobianskyi M."/>
            <person name="Schulze L."/>
            <person name="Schuelke M."/>
            <person name="Judkewitz B."/>
        </authorList>
    </citation>
    <scope>NUCLEOTIDE SEQUENCE [LARGE SCALE GENOMIC DNA]</scope>
    <source>
        <strain evidence="24 25">Bolton</strain>
    </source>
</reference>
<evidence type="ECO:0000256" key="11">
    <source>
        <dbReference type="ARBA" id="ARBA00022833"/>
    </source>
</evidence>
<dbReference type="STRING" id="623744.A0A553MVB0"/>
<evidence type="ECO:0000259" key="21">
    <source>
        <dbReference type="PROSITE" id="PS50812"/>
    </source>
</evidence>
<evidence type="ECO:0000259" key="19">
    <source>
        <dbReference type="PROSITE" id="PS50016"/>
    </source>
</evidence>
<dbReference type="GO" id="GO:0016279">
    <property type="term" value="F:protein-lysine N-methyltransferase activity"/>
    <property type="evidence" value="ECO:0007669"/>
    <property type="project" value="UniProtKB-ARBA"/>
</dbReference>
<sequence>MEAVLTDTCKSPPSPDFSLDSSSPFANGLHFESILFEDDEEETIENDLCGSTGDKIIDSNVKTKSDGKHNKKSSKARSSLEQRQTKDQSKSDCGISSFVNRPAGELMKQMRKTKTKPLPPVKYLEGEVIWAKFNRRPWWPCQVIVHPIEEVYHKLKEPPDKNPRLYFLKTFGEIKEQAWVPEKSTHIYVGGYQFNNLPFVKGSGHHSEENTRHSVIPNSIPKRYLNSWRASVIEAEALLLEKPRVASLSSYFTKTTPKRTANKAECKITVPVGVSSSTGPVAHEHHSQQTKSKKKQKESTHCKTSERLEKNKFMEAMDSPYSDIDSVPQIRRCPKNTGSISKNFAVHRQSNSTRIQVPNKHVKEVKRNVENQGGLWFTKTGKGQVNGALGRAGIKSVNCSFGKVSCKIKIPDCSSMKHKNNHTTALEHLSTEAWKALDRRVKCLPASSRLMTRALKAMEEAELTKNQPTSSDVDPKNGESSFEFPLIETTEEKITSQKRSTTEIADVNANVSSNHCNTDEVLVQSEDNSSASPSPVAFYSSKCKQESPGSALPCSSTPSLHLKIGDFDNMKEISFKSLGNDDSGQPLVFHPNSNYKFSTFLMMLKDMHDTREKLGTHLTMEDLPLNKVIKEEPSLIPYINGKVEHSDVADCIQDLEKSLKENGKLEEGTDKGSILPETTLNTLGNTDGNCLKNDTTERKRIRKPSKRLIEWTEEYDHLFTTKKRAKKKPESFTKVENINPSSSMEKTFDGSSQKVTEHDFTRPLPELQTPPPEELSQSISSVIGTSCQETQMLSVDTLTPPPETIPSPCHEMSTGEQIPREGVCLSTKRQRKPTQKILESAIEAEPVLIPKRKKSESSAPKRDEHSQFEEGFPDSKTLSHEKSSSILLKEKLCQVCDKKGDLLLCEGQCCGAFHKLCIGLKEPPTGRFVCEQCTSGFYSCFSCKQVGDDVRRCMLPGCGKFYHGECVASHALTVPLNLAFRCPLHACLTCFITNPTNPIVYKGQLTCCIRCPVAYHSSDDCIPAGSVTLSDRNIVCPNHFTARKGCRNHEHVNVSWCFVCSEGGSLLCCESCPAAFHRECLNIPMPEGSWYCNDCRAGKKPHYREIVWVKVGHYRWWPAEVSNPKDVPENILRMKHDVGEFPVLFFGSNDYLWTYQARVFPYMEGDANSKEKIGKGVDSTYKKALEEAALRFKELQNEKELLQLQEDRRNDKKPPPYKNIKVNKPIGKVLIISADLSEIPRCNCKATDENPCGMDSECLNRMLLYECHPQVCPAGVRCQNQCFTKRQYCKVETFRTLSRGWGLRCVHDIKKGGFISEYVGEVIDEEECRARIKDAQENNICNFYMLTLDKDRIIDAGPKGNEARFMNHSCQPNCETQKWTVNGDTRVGLFSLVDITAGTELTFNYNLECLGNGKTVCKCGASNCSGFLGVRPKANPPSDEKGRKFRKKRKSKKEIIKAREDECYSCGDGGQIVTCKKPGCPKVYHADCLNLTKRPAGRWECPWHQCDICGCEAASFCEMCPSSFCTEHRDGMLFISKLDGRLSCSEHDPCGPEPLEPGEIREYPPEFMPTHPINVDRGDKTKPPTLNPKPSHPEEGPRVTFTTSSSPPPLTLSLSSPYSPISLCEEAKEVDSETLMLLQTEAGKSLVQDFSERLVVKRKTNRRLKV</sequence>
<keyword evidence="6" id="KW-0808">Transferase</keyword>
<keyword evidence="17" id="KW-0175">Coiled coil</keyword>
<feature type="region of interest" description="Disordered" evidence="18">
    <location>
        <begin position="47"/>
        <end position="95"/>
    </location>
</feature>
<feature type="domain" description="PWWP" evidence="21">
    <location>
        <begin position="125"/>
        <end position="191"/>
    </location>
</feature>
<keyword evidence="4" id="KW-0597">Phosphoprotein</keyword>
<evidence type="ECO:0000259" key="23">
    <source>
        <dbReference type="PROSITE" id="PS51215"/>
    </source>
</evidence>
<dbReference type="Pfam" id="PF17907">
    <property type="entry name" value="AWS"/>
    <property type="match status" value="1"/>
</dbReference>
<dbReference type="GO" id="GO:0140938">
    <property type="term" value="F:histone H3 methyltransferase activity"/>
    <property type="evidence" value="ECO:0007669"/>
    <property type="project" value="UniProtKB-ARBA"/>
</dbReference>
<feature type="domain" description="PHD-type" evidence="19">
    <location>
        <begin position="890"/>
        <end position="936"/>
    </location>
</feature>
<feature type="compositionally biased region" description="Basic and acidic residues" evidence="18">
    <location>
        <begin position="78"/>
        <end position="90"/>
    </location>
</feature>
<evidence type="ECO:0000256" key="15">
    <source>
        <dbReference type="ARBA" id="ARBA00023242"/>
    </source>
</evidence>
<dbReference type="SUPFAM" id="SSF63748">
    <property type="entry name" value="Tudor/PWWP/MBT"/>
    <property type="match status" value="2"/>
</dbReference>
<feature type="coiled-coil region" evidence="17">
    <location>
        <begin position="1185"/>
        <end position="1212"/>
    </location>
</feature>
<feature type="region of interest" description="Disordered" evidence="18">
    <location>
        <begin position="460"/>
        <end position="487"/>
    </location>
</feature>
<dbReference type="InterPro" id="IPR055197">
    <property type="entry name" value="PHDvar_NSD"/>
</dbReference>
<evidence type="ECO:0000256" key="3">
    <source>
        <dbReference type="ARBA" id="ARBA00022454"/>
    </source>
</evidence>
<dbReference type="Gene3D" id="3.30.40.10">
    <property type="entry name" value="Zinc/RING finger domain, C3HC4 (zinc finger)"/>
    <property type="match status" value="4"/>
</dbReference>
<dbReference type="InterPro" id="IPR019787">
    <property type="entry name" value="Znf_PHD-finger"/>
</dbReference>
<evidence type="ECO:0000256" key="2">
    <source>
        <dbReference type="ARBA" id="ARBA00004286"/>
    </source>
</evidence>
<reference evidence="24" key="2">
    <citation type="submission" date="2019-04" db="EMBL/GenBank/DDBJ databases">
        <authorList>
            <person name="Kadobianskyi M."/>
            <person name="Schulze L."/>
            <person name="Schuelke M."/>
            <person name="Judkewitz B."/>
        </authorList>
    </citation>
    <scope>NUCLEOTIDE SEQUENCE</scope>
    <source>
        <strain evidence="24">Bolton</strain>
        <tissue evidence="24">Whole-body</tissue>
    </source>
</reference>
<dbReference type="SUPFAM" id="SSF82199">
    <property type="entry name" value="SET domain"/>
    <property type="match status" value="1"/>
</dbReference>
<feature type="compositionally biased region" description="Low complexity" evidence="18">
    <location>
        <begin position="1600"/>
        <end position="1612"/>
    </location>
</feature>
<dbReference type="PROSITE" id="PS51215">
    <property type="entry name" value="AWS"/>
    <property type="match status" value="1"/>
</dbReference>
<dbReference type="EMBL" id="SRMA01027249">
    <property type="protein sequence ID" value="TRY57124.1"/>
    <property type="molecule type" value="Genomic_DNA"/>
</dbReference>
<accession>A0A553MVB0</accession>
<evidence type="ECO:0000256" key="17">
    <source>
        <dbReference type="SAM" id="Coils"/>
    </source>
</evidence>
<evidence type="ECO:0000259" key="20">
    <source>
        <dbReference type="PROSITE" id="PS50280"/>
    </source>
</evidence>
<evidence type="ECO:0000313" key="24">
    <source>
        <dbReference type="EMBL" id="TRY57124.1"/>
    </source>
</evidence>
<dbReference type="SMART" id="SM00293">
    <property type="entry name" value="PWWP"/>
    <property type="match status" value="1"/>
</dbReference>
<keyword evidence="8" id="KW-0479">Metal-binding</keyword>
<comment type="subcellular location">
    <subcellularLocation>
        <location evidence="2">Chromosome</location>
    </subcellularLocation>
    <subcellularLocation>
        <location evidence="1">Nucleus</location>
    </subcellularLocation>
</comment>
<dbReference type="GO" id="GO:0005634">
    <property type="term" value="C:nucleus"/>
    <property type="evidence" value="ECO:0007669"/>
    <property type="project" value="UniProtKB-SubCell"/>
</dbReference>
<evidence type="ECO:0000256" key="8">
    <source>
        <dbReference type="ARBA" id="ARBA00022723"/>
    </source>
</evidence>
<feature type="domain" description="PWWP" evidence="21">
    <location>
        <begin position="1103"/>
        <end position="1165"/>
    </location>
</feature>
<keyword evidence="13" id="KW-0805">Transcription regulation</keyword>
<dbReference type="InterPro" id="IPR003616">
    <property type="entry name" value="Post-SET_dom"/>
</dbReference>
<feature type="domain" description="AWS" evidence="23">
    <location>
        <begin position="1237"/>
        <end position="1287"/>
    </location>
</feature>
<dbReference type="FunFam" id="2.170.270.10:FF:000002">
    <property type="entry name" value="Histone-lysine N-methyltransferase"/>
    <property type="match status" value="1"/>
</dbReference>
<keyword evidence="10 16" id="KW-0863">Zinc-finger</keyword>
<evidence type="ECO:0000256" key="9">
    <source>
        <dbReference type="ARBA" id="ARBA00022737"/>
    </source>
</evidence>
<evidence type="ECO:0000256" key="7">
    <source>
        <dbReference type="ARBA" id="ARBA00022691"/>
    </source>
</evidence>
<evidence type="ECO:0000256" key="10">
    <source>
        <dbReference type="ARBA" id="ARBA00022771"/>
    </source>
</evidence>
<dbReference type="GO" id="GO:0032259">
    <property type="term" value="P:methylation"/>
    <property type="evidence" value="ECO:0007669"/>
    <property type="project" value="UniProtKB-KW"/>
</dbReference>
<protein>
    <recommendedName>
        <fullName evidence="26">Histone-lysine N-methyltransferase</fullName>
    </recommendedName>
</protein>
<dbReference type="Gene3D" id="2.170.270.10">
    <property type="entry name" value="SET domain"/>
    <property type="match status" value="1"/>
</dbReference>
<dbReference type="SUPFAM" id="SSF57903">
    <property type="entry name" value="FYVE/PHD zinc finger"/>
    <property type="match status" value="3"/>
</dbReference>
<dbReference type="CDD" id="cd15659">
    <property type="entry name" value="PHD5_NSD1"/>
    <property type="match status" value="1"/>
</dbReference>
<dbReference type="Pfam" id="PF17982">
    <property type="entry name" value="C5HCH"/>
    <property type="match status" value="1"/>
</dbReference>
<dbReference type="Proteomes" id="UP000316079">
    <property type="component" value="Unassembled WGS sequence"/>
</dbReference>
<comment type="caution">
    <text evidence="24">The sequence shown here is derived from an EMBL/GenBank/DDBJ whole genome shotgun (WGS) entry which is preliminary data.</text>
</comment>
<dbReference type="FunFam" id="3.30.40.10:FF:000153">
    <property type="entry name" value="Histone-lysine N-methyltransferase NSD2"/>
    <property type="match status" value="1"/>
</dbReference>
<feature type="region of interest" description="Disordered" evidence="18">
    <location>
        <begin position="1"/>
        <end position="23"/>
    </location>
</feature>
<dbReference type="InterPro" id="IPR050777">
    <property type="entry name" value="SET2_Histone-Lys_MeTrsfase"/>
</dbReference>
<dbReference type="PROSITE" id="PS50868">
    <property type="entry name" value="POST_SET"/>
    <property type="match status" value="1"/>
</dbReference>
<keyword evidence="12" id="KW-0156">Chromatin regulator</keyword>
<dbReference type="FunFam" id="3.30.40.10:FF:000025">
    <property type="entry name" value="Histone-lysine N-methyltransferase"/>
    <property type="match status" value="1"/>
</dbReference>
<dbReference type="SMART" id="SM00317">
    <property type="entry name" value="SET"/>
    <property type="match status" value="1"/>
</dbReference>
<evidence type="ECO:0000256" key="1">
    <source>
        <dbReference type="ARBA" id="ARBA00004123"/>
    </source>
</evidence>
<evidence type="ECO:0000256" key="6">
    <source>
        <dbReference type="ARBA" id="ARBA00022679"/>
    </source>
</evidence>
<dbReference type="FunFam" id="2.30.30.140:FF:000004">
    <property type="entry name" value="Histone-lysine N-methyltransferase"/>
    <property type="match status" value="1"/>
</dbReference>
<dbReference type="FunFam" id="3.30.40.10:FF:000205">
    <property type="entry name" value="Histone-lysine N-methyltransferase"/>
    <property type="match status" value="1"/>
</dbReference>
<keyword evidence="11" id="KW-0862">Zinc</keyword>
<evidence type="ECO:0000259" key="22">
    <source>
        <dbReference type="PROSITE" id="PS50868"/>
    </source>
</evidence>
<keyword evidence="5" id="KW-0489">Methyltransferase</keyword>
<dbReference type="OrthoDB" id="422362at2759"/>
<dbReference type="InterPro" id="IPR046341">
    <property type="entry name" value="SET_dom_sf"/>
</dbReference>
<dbReference type="Pfam" id="PF23011">
    <property type="entry name" value="PHD-1st_NSD"/>
    <property type="match status" value="1"/>
</dbReference>
<dbReference type="Pfam" id="PF00856">
    <property type="entry name" value="SET"/>
    <property type="match status" value="1"/>
</dbReference>
<dbReference type="InterPro" id="IPR019786">
    <property type="entry name" value="Zinc_finger_PHD-type_CS"/>
</dbReference>
<feature type="compositionally biased region" description="Basic and acidic residues" evidence="18">
    <location>
        <begin position="55"/>
        <end position="68"/>
    </location>
</feature>
<keyword evidence="14" id="KW-0804">Transcription</keyword>
<dbReference type="InterPro" id="IPR055198">
    <property type="entry name" value="NSD_PHD"/>
</dbReference>
<dbReference type="GO" id="GO:0008270">
    <property type="term" value="F:zinc ion binding"/>
    <property type="evidence" value="ECO:0007669"/>
    <property type="project" value="UniProtKB-KW"/>
</dbReference>
<evidence type="ECO:0000256" key="18">
    <source>
        <dbReference type="SAM" id="MobiDB-lite"/>
    </source>
</evidence>
<gene>
    <name evidence="24" type="ORF">DNTS_023999</name>
</gene>
<dbReference type="SMART" id="SM00570">
    <property type="entry name" value="AWS"/>
    <property type="match status" value="1"/>
</dbReference>
<proteinExistence type="predicted"/>
<dbReference type="InterPro" id="IPR000313">
    <property type="entry name" value="PWWP_dom"/>
</dbReference>
<evidence type="ECO:0000256" key="13">
    <source>
        <dbReference type="ARBA" id="ARBA00023015"/>
    </source>
</evidence>
<dbReference type="PROSITE" id="PS50016">
    <property type="entry name" value="ZF_PHD_2"/>
    <property type="match status" value="2"/>
</dbReference>
<evidence type="ECO:0000256" key="12">
    <source>
        <dbReference type="ARBA" id="ARBA00022853"/>
    </source>
</evidence>
<dbReference type="GO" id="GO:0005694">
    <property type="term" value="C:chromosome"/>
    <property type="evidence" value="ECO:0007669"/>
    <property type="project" value="UniProtKB-SubCell"/>
</dbReference>
<keyword evidence="15" id="KW-0539">Nucleus</keyword>
<evidence type="ECO:0000256" key="5">
    <source>
        <dbReference type="ARBA" id="ARBA00022603"/>
    </source>
</evidence>
<dbReference type="Pfam" id="PF00855">
    <property type="entry name" value="PWWP"/>
    <property type="match status" value="2"/>
</dbReference>
<feature type="compositionally biased region" description="Basic and acidic residues" evidence="18">
    <location>
        <begin position="855"/>
        <end position="868"/>
    </location>
</feature>
<dbReference type="InterPro" id="IPR011011">
    <property type="entry name" value="Znf_FYVE_PHD"/>
</dbReference>
<evidence type="ECO:0000313" key="25">
    <source>
        <dbReference type="Proteomes" id="UP000316079"/>
    </source>
</evidence>
<keyword evidence="7" id="KW-0949">S-adenosyl-L-methionine</keyword>
<feature type="domain" description="Post-SET" evidence="22">
    <location>
        <begin position="1413"/>
        <end position="1429"/>
    </location>
</feature>
<evidence type="ECO:0000256" key="16">
    <source>
        <dbReference type="PROSITE-ProRule" id="PRU00146"/>
    </source>
</evidence>
<dbReference type="PROSITE" id="PS50812">
    <property type="entry name" value="PWWP"/>
    <property type="match status" value="2"/>
</dbReference>
<dbReference type="InterPro" id="IPR047432">
    <property type="entry name" value="PHD5_NSD1"/>
</dbReference>
<dbReference type="InterPro" id="IPR006560">
    <property type="entry name" value="AWS_dom"/>
</dbReference>
<dbReference type="PROSITE" id="PS50280">
    <property type="entry name" value="SET"/>
    <property type="match status" value="1"/>
</dbReference>
<dbReference type="InterPro" id="IPR041306">
    <property type="entry name" value="C5HCH"/>
</dbReference>
<dbReference type="EMBL" id="SRMA01027249">
    <property type="protein sequence ID" value="TRY57123.1"/>
    <property type="molecule type" value="Genomic_DNA"/>
</dbReference>
<name>A0A553MVB0_9TELE</name>
<dbReference type="PANTHER" id="PTHR22884">
    <property type="entry name" value="SET DOMAIN PROTEINS"/>
    <property type="match status" value="1"/>
</dbReference>
<evidence type="ECO:0000256" key="4">
    <source>
        <dbReference type="ARBA" id="ARBA00022553"/>
    </source>
</evidence>